<reference evidence="15" key="1">
    <citation type="submission" date="2017-09" db="EMBL/GenBank/DDBJ databases">
        <authorList>
            <person name="Varghese N."/>
            <person name="Submissions S."/>
        </authorList>
    </citation>
    <scope>NUCLEOTIDE SEQUENCE [LARGE SCALE GENOMIC DNA]</scope>
    <source>
        <strain evidence="15">MSL47</strain>
    </source>
</reference>
<protein>
    <recommendedName>
        <fullName evidence="12">UDP-N-acetylglucosamine 1-carboxyvinyltransferase</fullName>
        <ecNumber evidence="12">2.5.1.7</ecNumber>
    </recommendedName>
    <alternativeName>
        <fullName evidence="12">Enoylpyruvate transferase</fullName>
    </alternativeName>
    <alternativeName>
        <fullName evidence="12">UDP-N-acetylglucosamine enolpyruvyl transferase</fullName>
        <shortName evidence="12">EPT</shortName>
    </alternativeName>
</protein>
<dbReference type="InterPro" id="IPR036968">
    <property type="entry name" value="Enolpyruvate_Tfrase_sf"/>
</dbReference>
<evidence type="ECO:0000256" key="7">
    <source>
        <dbReference type="ARBA" id="ARBA00022984"/>
    </source>
</evidence>
<keyword evidence="5 12" id="KW-0808">Transferase</keyword>
<evidence type="ECO:0000256" key="11">
    <source>
        <dbReference type="ARBA" id="ARBA00047527"/>
    </source>
</evidence>
<organism evidence="14 15">
    <name type="scientific">Orenia metallireducens</name>
    <dbReference type="NCBI Taxonomy" id="1413210"/>
    <lineage>
        <taxon>Bacteria</taxon>
        <taxon>Bacillati</taxon>
        <taxon>Bacillota</taxon>
        <taxon>Clostridia</taxon>
        <taxon>Halanaerobiales</taxon>
        <taxon>Halobacteroidaceae</taxon>
        <taxon>Orenia</taxon>
    </lineage>
</organism>
<evidence type="ECO:0000256" key="9">
    <source>
        <dbReference type="ARBA" id="ARBA00023316"/>
    </source>
</evidence>
<evidence type="ECO:0000256" key="4">
    <source>
        <dbReference type="ARBA" id="ARBA00022618"/>
    </source>
</evidence>
<dbReference type="GO" id="GO:0071555">
    <property type="term" value="P:cell wall organization"/>
    <property type="evidence" value="ECO:0007669"/>
    <property type="project" value="UniProtKB-KW"/>
</dbReference>
<feature type="domain" description="Enolpyruvate transferase" evidence="13">
    <location>
        <begin position="7"/>
        <end position="405"/>
    </location>
</feature>
<dbReference type="RefSeq" id="WP_097017715.1">
    <property type="nucleotide sequence ID" value="NZ_OBDZ01000011.1"/>
</dbReference>
<gene>
    <name evidence="12" type="primary">murA</name>
    <name evidence="14" type="ORF">SAMN06265827_11137</name>
</gene>
<keyword evidence="15" id="KW-1185">Reference proteome</keyword>
<dbReference type="GO" id="GO:0008760">
    <property type="term" value="F:UDP-N-acetylglucosamine 1-carboxyvinyltransferase activity"/>
    <property type="evidence" value="ECO:0007669"/>
    <property type="project" value="UniProtKB-UniRule"/>
</dbReference>
<keyword evidence="8 12" id="KW-0131">Cell cycle</keyword>
<dbReference type="EMBL" id="OBDZ01000011">
    <property type="protein sequence ID" value="SNY27519.1"/>
    <property type="molecule type" value="Genomic_DNA"/>
</dbReference>
<evidence type="ECO:0000259" key="13">
    <source>
        <dbReference type="Pfam" id="PF00275"/>
    </source>
</evidence>
<dbReference type="HAMAP" id="MF_00111">
    <property type="entry name" value="MurA"/>
    <property type="match status" value="1"/>
</dbReference>
<dbReference type="NCBIfam" id="NF009470">
    <property type="entry name" value="PRK12830.1"/>
    <property type="match status" value="1"/>
</dbReference>
<dbReference type="GO" id="GO:0005737">
    <property type="term" value="C:cytoplasm"/>
    <property type="evidence" value="ECO:0007669"/>
    <property type="project" value="UniProtKB-SubCell"/>
</dbReference>
<dbReference type="InterPro" id="IPR013792">
    <property type="entry name" value="RNA3'P_cycl/enolpyr_Trfase_a/b"/>
</dbReference>
<dbReference type="SUPFAM" id="SSF55205">
    <property type="entry name" value="EPT/RTPC-like"/>
    <property type="match status" value="1"/>
</dbReference>
<dbReference type="OrthoDB" id="9803760at2"/>
<dbReference type="PANTHER" id="PTHR43783">
    <property type="entry name" value="UDP-N-ACETYLGLUCOSAMINE 1-CARBOXYVINYLTRANSFERASE"/>
    <property type="match status" value="1"/>
</dbReference>
<dbReference type="GO" id="GO:0051301">
    <property type="term" value="P:cell division"/>
    <property type="evidence" value="ECO:0007669"/>
    <property type="project" value="UniProtKB-KW"/>
</dbReference>
<comment type="similarity">
    <text evidence="10 12">Belongs to the EPSP synthase family. MurA subfamily.</text>
</comment>
<feature type="binding site" evidence="12">
    <location>
        <position position="92"/>
    </location>
    <ligand>
        <name>UDP-N-acetyl-alpha-D-glucosamine</name>
        <dbReference type="ChEBI" id="CHEBI:57705"/>
    </ligand>
</feature>
<feature type="binding site" evidence="12">
    <location>
        <begin position="22"/>
        <end position="23"/>
    </location>
    <ligand>
        <name>phosphoenolpyruvate</name>
        <dbReference type="ChEBI" id="CHEBI:58702"/>
    </ligand>
</feature>
<comment type="subcellular location">
    <subcellularLocation>
        <location evidence="1 12">Cytoplasm</location>
    </subcellularLocation>
</comment>
<dbReference type="GO" id="GO:0019277">
    <property type="term" value="P:UDP-N-acetylgalactosamine biosynthetic process"/>
    <property type="evidence" value="ECO:0007669"/>
    <property type="project" value="InterPro"/>
</dbReference>
<dbReference type="STRING" id="1413210.U472_02710"/>
<dbReference type="GO" id="GO:0009252">
    <property type="term" value="P:peptidoglycan biosynthetic process"/>
    <property type="evidence" value="ECO:0007669"/>
    <property type="project" value="UniProtKB-UniRule"/>
</dbReference>
<keyword evidence="4 12" id="KW-0132">Cell division</keyword>
<keyword evidence="6 12" id="KW-0133">Cell shape</keyword>
<dbReference type="Pfam" id="PF00275">
    <property type="entry name" value="EPSP_synthase"/>
    <property type="match status" value="1"/>
</dbReference>
<accession>A0A285GVC7</accession>
<keyword evidence="9 12" id="KW-0961">Cell wall biogenesis/degradation</keyword>
<dbReference type="InterPro" id="IPR001986">
    <property type="entry name" value="Enolpyruvate_Tfrase_dom"/>
</dbReference>
<evidence type="ECO:0000256" key="8">
    <source>
        <dbReference type="ARBA" id="ARBA00023306"/>
    </source>
</evidence>
<evidence type="ECO:0000256" key="1">
    <source>
        <dbReference type="ARBA" id="ARBA00004496"/>
    </source>
</evidence>
<evidence type="ECO:0000256" key="12">
    <source>
        <dbReference type="HAMAP-Rule" id="MF_00111"/>
    </source>
</evidence>
<dbReference type="Gene3D" id="3.65.10.10">
    <property type="entry name" value="Enolpyruvate transferase domain"/>
    <property type="match status" value="2"/>
</dbReference>
<dbReference type="Proteomes" id="UP000219573">
    <property type="component" value="Unassembled WGS sequence"/>
</dbReference>
<dbReference type="NCBIfam" id="TIGR01072">
    <property type="entry name" value="murA"/>
    <property type="match status" value="1"/>
</dbReference>
<name>A0A285GVC7_9FIRM</name>
<evidence type="ECO:0000256" key="6">
    <source>
        <dbReference type="ARBA" id="ARBA00022960"/>
    </source>
</evidence>
<feature type="active site" description="Proton donor" evidence="12">
    <location>
        <position position="116"/>
    </location>
</feature>
<dbReference type="GO" id="GO:0008360">
    <property type="term" value="P:regulation of cell shape"/>
    <property type="evidence" value="ECO:0007669"/>
    <property type="project" value="UniProtKB-KW"/>
</dbReference>
<dbReference type="InterPro" id="IPR005750">
    <property type="entry name" value="UDP_GlcNAc_COvinyl_MurA"/>
</dbReference>
<keyword evidence="12" id="KW-0670">Pyruvate</keyword>
<dbReference type="AlphaFoldDB" id="A0A285GVC7"/>
<evidence type="ECO:0000313" key="15">
    <source>
        <dbReference type="Proteomes" id="UP000219573"/>
    </source>
</evidence>
<evidence type="ECO:0000256" key="5">
    <source>
        <dbReference type="ARBA" id="ARBA00022679"/>
    </source>
</evidence>
<dbReference type="FunFam" id="3.65.10.10:FF:000001">
    <property type="entry name" value="UDP-N-acetylglucosamine 1-carboxyvinyltransferase"/>
    <property type="match status" value="1"/>
</dbReference>
<dbReference type="EC" id="2.5.1.7" evidence="12"/>
<comment type="caution">
    <text evidence="12">Lacks conserved residue(s) required for the propagation of feature annotation.</text>
</comment>
<comment type="catalytic activity">
    <reaction evidence="11 12">
        <text>phosphoenolpyruvate + UDP-N-acetyl-alpha-D-glucosamine = UDP-N-acetyl-3-O-(1-carboxyvinyl)-alpha-D-glucosamine + phosphate</text>
        <dbReference type="Rhea" id="RHEA:18681"/>
        <dbReference type="ChEBI" id="CHEBI:43474"/>
        <dbReference type="ChEBI" id="CHEBI:57705"/>
        <dbReference type="ChEBI" id="CHEBI:58702"/>
        <dbReference type="ChEBI" id="CHEBI:68483"/>
        <dbReference type="EC" id="2.5.1.7"/>
    </reaction>
</comment>
<dbReference type="PANTHER" id="PTHR43783:SF1">
    <property type="entry name" value="UDP-N-ACETYLGLUCOSAMINE 1-CARBOXYVINYLTRANSFERASE"/>
    <property type="match status" value="1"/>
</dbReference>
<feature type="binding site" evidence="12">
    <location>
        <begin position="121"/>
        <end position="125"/>
    </location>
    <ligand>
        <name>UDP-N-acetyl-alpha-D-glucosamine</name>
        <dbReference type="ChEBI" id="CHEBI:57705"/>
    </ligand>
</feature>
<feature type="modified residue" description="2-(S-cysteinyl)pyruvic acid O-phosphothioketal" evidence="12">
    <location>
        <position position="116"/>
    </location>
</feature>
<sequence length="417" mass="44751">MGRFIINGGQKLQGEVTISGAKNAVLPILAGTVLSGGECVIGRVPKLRDVRVMKEVLETLGAKARSEDDKLIVDTAGLNSCEIPEELMRKMRATVFLMGPLVGRFGEFKISQPGGCSIGTRPIDLHIKGLKALGVKFKQGHGYLEGKAEKLTGAEIHLDFPSVGATENIMMAAVLAEGKTVIYNSAREPEIVDLQNFLNQLGASVRGAGTDVIKIQGVKKLHPVDYQVIPDRIEAGTFLVAAAITKGNVLVKDVIPEHIEAVIAKLVESGVDLDVDGDQIQVIGQDKWQGVNIKTLPYPGFATDMQSQFMTFLSIAEGASIVTETIFENRLKHADELRRMGADIKIEGNSAIVKGVNKLSGTTVEATDLRAGAALVLAGLVADGETIVENVYHIDRGYEFLTDKLTSLGAKIRREEG</sequence>
<keyword evidence="3 12" id="KW-0963">Cytoplasm</keyword>
<comment type="function">
    <text evidence="12">Cell wall formation. Adds enolpyruvyl to UDP-N-acetylglucosamine.</text>
</comment>
<evidence type="ECO:0000256" key="3">
    <source>
        <dbReference type="ARBA" id="ARBA00022490"/>
    </source>
</evidence>
<dbReference type="NCBIfam" id="NF006873">
    <property type="entry name" value="PRK09369.1"/>
    <property type="match status" value="1"/>
</dbReference>
<feature type="binding site" evidence="12">
    <location>
        <position position="304"/>
    </location>
    <ligand>
        <name>UDP-N-acetyl-alpha-D-glucosamine</name>
        <dbReference type="ChEBI" id="CHEBI:57705"/>
    </ligand>
</feature>
<evidence type="ECO:0000256" key="2">
    <source>
        <dbReference type="ARBA" id="ARBA00004752"/>
    </source>
</evidence>
<comment type="pathway">
    <text evidence="2 12">Cell wall biogenesis; peptidoglycan biosynthesis.</text>
</comment>
<feature type="binding site" evidence="12">
    <location>
        <position position="326"/>
    </location>
    <ligand>
        <name>UDP-N-acetyl-alpha-D-glucosamine</name>
        <dbReference type="ChEBI" id="CHEBI:57705"/>
    </ligand>
</feature>
<dbReference type="UniPathway" id="UPA00219"/>
<evidence type="ECO:0000256" key="10">
    <source>
        <dbReference type="ARBA" id="ARBA00038367"/>
    </source>
</evidence>
<dbReference type="InterPro" id="IPR050068">
    <property type="entry name" value="MurA_subfamily"/>
</dbReference>
<dbReference type="CDD" id="cd01555">
    <property type="entry name" value="UdpNAET"/>
    <property type="match status" value="1"/>
</dbReference>
<proteinExistence type="inferred from homology"/>
<keyword evidence="7 12" id="KW-0573">Peptidoglycan synthesis</keyword>
<evidence type="ECO:0000313" key="14">
    <source>
        <dbReference type="EMBL" id="SNY27519.1"/>
    </source>
</evidence>